<feature type="domain" description="RGS" evidence="2">
    <location>
        <begin position="85"/>
        <end position="110"/>
    </location>
</feature>
<dbReference type="PROSITE" id="PS50132">
    <property type="entry name" value="RGS"/>
    <property type="match status" value="1"/>
</dbReference>
<dbReference type="SUPFAM" id="SSF48097">
    <property type="entry name" value="Regulator of G-protein signaling, RGS"/>
    <property type="match status" value="1"/>
</dbReference>
<dbReference type="InterPro" id="IPR024066">
    <property type="entry name" value="RGS_subdom1/3"/>
</dbReference>
<evidence type="ECO:0000313" key="3">
    <source>
        <dbReference type="Proteomes" id="UP000887569"/>
    </source>
</evidence>
<dbReference type="InterPro" id="IPR036305">
    <property type="entry name" value="RGS_sf"/>
</dbReference>
<feature type="region of interest" description="Disordered" evidence="1">
    <location>
        <begin position="50"/>
        <end position="78"/>
    </location>
</feature>
<evidence type="ECO:0000313" key="4">
    <source>
        <dbReference type="WBParaSite" id="PgR065_g011_t01"/>
    </source>
</evidence>
<proteinExistence type="predicted"/>
<accession>A0A915BX12</accession>
<dbReference type="WBParaSite" id="PgR065_g011_t01">
    <property type="protein sequence ID" value="PgR065_g011_t01"/>
    <property type="gene ID" value="PgR065_g011"/>
</dbReference>
<reference evidence="4" key="1">
    <citation type="submission" date="2022-11" db="UniProtKB">
        <authorList>
            <consortium name="WormBaseParasite"/>
        </authorList>
    </citation>
    <scope>IDENTIFICATION</scope>
</reference>
<dbReference type="Gene3D" id="1.10.196.10">
    <property type="match status" value="1"/>
</dbReference>
<name>A0A915BX12_PARUN</name>
<dbReference type="InterPro" id="IPR016137">
    <property type="entry name" value="RGS"/>
</dbReference>
<sequence length="110" mass="12809">MSTVKQRMPRSNSMPLRIAKTPQRIFNIVAFKCRAMRKVAVEAIMCRYGTRRRRSGEMQTQSCSSNRTPSPTSTQRLSPNEWTYAFDKVITDDEGRSQFTKFLQSEYSEE</sequence>
<evidence type="ECO:0000259" key="2">
    <source>
        <dbReference type="PROSITE" id="PS50132"/>
    </source>
</evidence>
<protein>
    <submittedName>
        <fullName evidence="4">RGS domain-containing protein</fullName>
    </submittedName>
</protein>
<feature type="compositionally biased region" description="Polar residues" evidence="1">
    <location>
        <begin position="57"/>
        <end position="78"/>
    </location>
</feature>
<keyword evidence="3" id="KW-1185">Reference proteome</keyword>
<dbReference type="AlphaFoldDB" id="A0A915BX12"/>
<evidence type="ECO:0000256" key="1">
    <source>
        <dbReference type="SAM" id="MobiDB-lite"/>
    </source>
</evidence>
<dbReference type="Proteomes" id="UP000887569">
    <property type="component" value="Unplaced"/>
</dbReference>
<organism evidence="3 4">
    <name type="scientific">Parascaris univalens</name>
    <name type="common">Nematode worm</name>
    <dbReference type="NCBI Taxonomy" id="6257"/>
    <lineage>
        <taxon>Eukaryota</taxon>
        <taxon>Metazoa</taxon>
        <taxon>Ecdysozoa</taxon>
        <taxon>Nematoda</taxon>
        <taxon>Chromadorea</taxon>
        <taxon>Rhabditida</taxon>
        <taxon>Spirurina</taxon>
        <taxon>Ascaridomorpha</taxon>
        <taxon>Ascaridoidea</taxon>
        <taxon>Ascarididae</taxon>
        <taxon>Parascaris</taxon>
    </lineage>
</organism>